<organism evidence="1 2">
    <name type="scientific">Echeneis naucrates</name>
    <name type="common">Live sharksucker</name>
    <dbReference type="NCBI Taxonomy" id="173247"/>
    <lineage>
        <taxon>Eukaryota</taxon>
        <taxon>Metazoa</taxon>
        <taxon>Chordata</taxon>
        <taxon>Craniata</taxon>
        <taxon>Vertebrata</taxon>
        <taxon>Euteleostomi</taxon>
        <taxon>Actinopterygii</taxon>
        <taxon>Neopterygii</taxon>
        <taxon>Teleostei</taxon>
        <taxon>Neoteleostei</taxon>
        <taxon>Acanthomorphata</taxon>
        <taxon>Carangaria</taxon>
        <taxon>Carangiformes</taxon>
        <taxon>Echeneidae</taxon>
        <taxon>Echeneis</taxon>
    </lineage>
</organism>
<dbReference type="Proteomes" id="UP000472264">
    <property type="component" value="Chromosome 15"/>
</dbReference>
<dbReference type="Ensembl" id="ENSENLT00000025832.1">
    <property type="protein sequence ID" value="ENSENLP00000025032.1"/>
    <property type="gene ID" value="ENSENLG00000011305.1"/>
</dbReference>
<proteinExistence type="predicted"/>
<protein>
    <submittedName>
        <fullName evidence="1">Uncharacterized protein</fullName>
    </submittedName>
</protein>
<reference evidence="1" key="3">
    <citation type="submission" date="2025-09" db="UniProtKB">
        <authorList>
            <consortium name="Ensembl"/>
        </authorList>
    </citation>
    <scope>IDENTIFICATION</scope>
</reference>
<name>A0A665V119_ECHNA</name>
<evidence type="ECO:0000313" key="2">
    <source>
        <dbReference type="Proteomes" id="UP000472264"/>
    </source>
</evidence>
<dbReference type="AlphaFoldDB" id="A0A665V119"/>
<dbReference type="InParanoid" id="A0A665V119"/>
<reference evidence="1" key="1">
    <citation type="submission" date="2021-04" db="EMBL/GenBank/DDBJ databases">
        <authorList>
            <consortium name="Wellcome Sanger Institute Data Sharing"/>
        </authorList>
    </citation>
    <scope>NUCLEOTIDE SEQUENCE [LARGE SCALE GENOMIC DNA]</scope>
</reference>
<keyword evidence="2" id="KW-1185">Reference proteome</keyword>
<evidence type="ECO:0000313" key="1">
    <source>
        <dbReference type="Ensembl" id="ENSENLP00000025032.1"/>
    </source>
</evidence>
<reference evidence="1" key="2">
    <citation type="submission" date="2025-08" db="UniProtKB">
        <authorList>
            <consortium name="Ensembl"/>
        </authorList>
    </citation>
    <scope>IDENTIFICATION</scope>
</reference>
<sequence length="124" mass="13805">MMEISYCPHLFLTSCCTECGNIESRKCPQAEAPKNGGLVCATVGNNTYCKPMCNDGYDFGFMRRSRLFDVCSKQTGYKWGTQYIGGNTLAVNRQLHDTTIKNFTTELQSESIKGEPQFTCLVCG</sequence>
<accession>A0A665V119</accession>